<dbReference type="EMBL" id="CAADFJ010000188">
    <property type="protein sequence ID" value="VFK04541.1"/>
    <property type="molecule type" value="Genomic_DNA"/>
</dbReference>
<feature type="transmembrane region" description="Helical" evidence="7">
    <location>
        <begin position="520"/>
        <end position="543"/>
    </location>
</feature>
<dbReference type="GO" id="GO:0005886">
    <property type="term" value="C:plasma membrane"/>
    <property type="evidence" value="ECO:0007669"/>
    <property type="project" value="TreeGrafter"/>
</dbReference>
<keyword evidence="3 7" id="KW-0812">Transmembrane</keyword>
<dbReference type="Gene3D" id="3.30.70.1450">
    <property type="entry name" value="Regulator of K+ conductance, C-terminal domain"/>
    <property type="match status" value="2"/>
</dbReference>
<dbReference type="InterPro" id="IPR051679">
    <property type="entry name" value="DASS-Related_Transporters"/>
</dbReference>
<evidence type="ECO:0000256" key="6">
    <source>
        <dbReference type="ARBA" id="ARBA00023136"/>
    </source>
</evidence>
<feature type="transmembrane region" description="Helical" evidence="7">
    <location>
        <begin position="47"/>
        <end position="63"/>
    </location>
</feature>
<dbReference type="Pfam" id="PF02080">
    <property type="entry name" value="TrkA_C"/>
    <property type="match status" value="2"/>
</dbReference>
<keyword evidence="2" id="KW-0813">Transport</keyword>
<feature type="transmembrane region" description="Helical" evidence="7">
    <location>
        <begin position="634"/>
        <end position="656"/>
    </location>
</feature>
<dbReference type="AlphaFoldDB" id="A0A450VIJ7"/>
<feature type="transmembrane region" description="Helical" evidence="7">
    <location>
        <begin position="101"/>
        <end position="123"/>
    </location>
</feature>
<dbReference type="SUPFAM" id="SSF116726">
    <property type="entry name" value="TrkA C-terminal domain-like"/>
    <property type="match status" value="2"/>
</dbReference>
<feature type="domain" description="RCK C-terminal" evidence="8">
    <location>
        <begin position="368"/>
        <end position="452"/>
    </location>
</feature>
<dbReference type="Pfam" id="PF03600">
    <property type="entry name" value="CitMHS"/>
    <property type="match status" value="1"/>
</dbReference>
<proteinExistence type="predicted"/>
<feature type="domain" description="RCK C-terminal" evidence="8">
    <location>
        <begin position="277"/>
        <end position="360"/>
    </location>
</feature>
<evidence type="ECO:0000256" key="1">
    <source>
        <dbReference type="ARBA" id="ARBA00004141"/>
    </source>
</evidence>
<dbReference type="GO" id="GO:0008324">
    <property type="term" value="F:monoatomic cation transmembrane transporter activity"/>
    <property type="evidence" value="ECO:0007669"/>
    <property type="project" value="InterPro"/>
</dbReference>
<evidence type="ECO:0000256" key="4">
    <source>
        <dbReference type="ARBA" id="ARBA00022737"/>
    </source>
</evidence>
<sequence>MTDIRVTLRGTVLNVTFDAEMKKRLFAAGVFVAFGFFLNIYAPTLEVSWVVGILLLTIYLFAFEIVSVDVAAISIMVLLGLTYLLGPLLGLDGPLVDPMYLFNGFASNAVISIIAVMIIGAGLDKTGVMSKVASFILRIGGSTETRIIPVISSTVGVISSFMQNVGAAALFLPVVGRISARTGLPMSRLLMPMGFCAILGGTITMVGSSPLILLNDLIKNSNQTLAPEQQMETFSLFSVTPIGLALVATGIIYFIIAGRFVLPSMKSKGESPDSTDHYFEELYGLTGEVRELLVPKGSKLVGEKVGDLEQMYNIPFILGLDDNEQLRLAPPSDVAIAESSVLAVKGPKEQVDEFAKRFGLEARASLDRFAEPLNPTRAGIAEVVVHPRSHIIGKALADVRMRRTYGLNVMTVHRNNEPIRGILRNLVLQSGDTLVVHTSWNDLAALSKDRDFAVVTDFPHEETRPQKVLPALICFGIALFMVLFTDIRLSVALLTGALGMVLTKVLDIEEAYKAVSWKTVFLLASLIPLGLAVETSGTAKWIADQVLLALEGVPVWVLQGAIAVLATFFTLVMSNVGATVLLVPLAVNIAIGADANPAVFALTVAIATSNSFLIPTHQVNALIMGPGGYRVPDYMKAGGIMTLLFLVVMMIMMGLVF</sequence>
<evidence type="ECO:0000313" key="9">
    <source>
        <dbReference type="EMBL" id="VFK00047.1"/>
    </source>
</evidence>
<reference evidence="11" key="1">
    <citation type="submission" date="2019-02" db="EMBL/GenBank/DDBJ databases">
        <authorList>
            <person name="Gruber-Vodicka R. H."/>
            <person name="Seah K. B. B."/>
        </authorList>
    </citation>
    <scope>NUCLEOTIDE SEQUENCE</scope>
    <source>
        <strain evidence="11">BECK_SA2B12</strain>
        <strain evidence="9">BECK_SA2B15</strain>
        <strain evidence="10">BECK_SA2B20</strain>
    </source>
</reference>
<evidence type="ECO:0000313" key="10">
    <source>
        <dbReference type="EMBL" id="VFK00321.1"/>
    </source>
</evidence>
<gene>
    <name evidence="9" type="ORF">BECKH772A_GA0070896_101803</name>
    <name evidence="10" type="ORF">BECKH772B_GA0070898_101863</name>
    <name evidence="11" type="ORF">BECKH772C_GA0070978_101883</name>
</gene>
<dbReference type="PANTHER" id="PTHR43652">
    <property type="entry name" value="BASIC AMINO ACID ANTIPORTER YFCC-RELATED"/>
    <property type="match status" value="1"/>
</dbReference>
<dbReference type="InterPro" id="IPR006037">
    <property type="entry name" value="RCK_C"/>
</dbReference>
<feature type="transmembrane region" description="Helical" evidence="7">
    <location>
        <begin position="25"/>
        <end position="41"/>
    </location>
</feature>
<dbReference type="GO" id="GO:0006813">
    <property type="term" value="P:potassium ion transport"/>
    <property type="evidence" value="ECO:0007669"/>
    <property type="project" value="InterPro"/>
</dbReference>
<organism evidence="11">
    <name type="scientific">Candidatus Kentrum eta</name>
    <dbReference type="NCBI Taxonomy" id="2126337"/>
    <lineage>
        <taxon>Bacteria</taxon>
        <taxon>Pseudomonadati</taxon>
        <taxon>Pseudomonadota</taxon>
        <taxon>Gammaproteobacteria</taxon>
        <taxon>Candidatus Kentrum</taxon>
    </lineage>
</organism>
<name>A0A450VIJ7_9GAMM</name>
<keyword evidence="6 7" id="KW-0472">Membrane</keyword>
<comment type="subcellular location">
    <subcellularLocation>
        <location evidence="1">Membrane</location>
        <topology evidence="1">Multi-pass membrane protein</topology>
    </subcellularLocation>
</comment>
<evidence type="ECO:0000259" key="8">
    <source>
        <dbReference type="PROSITE" id="PS51202"/>
    </source>
</evidence>
<evidence type="ECO:0000256" key="3">
    <source>
        <dbReference type="ARBA" id="ARBA00022692"/>
    </source>
</evidence>
<protein>
    <submittedName>
        <fullName evidence="11">Di- and tricarboxylate transporter</fullName>
    </submittedName>
</protein>
<evidence type="ECO:0000256" key="7">
    <source>
        <dbReference type="SAM" id="Phobius"/>
    </source>
</evidence>
<dbReference type="PANTHER" id="PTHR43652:SF2">
    <property type="entry name" value="BASIC AMINO ACID ANTIPORTER YFCC-RELATED"/>
    <property type="match status" value="1"/>
</dbReference>
<dbReference type="InterPro" id="IPR036721">
    <property type="entry name" value="RCK_C_sf"/>
</dbReference>
<feature type="transmembrane region" description="Helical" evidence="7">
    <location>
        <begin position="70"/>
        <end position="89"/>
    </location>
</feature>
<evidence type="ECO:0000256" key="2">
    <source>
        <dbReference type="ARBA" id="ARBA00022448"/>
    </source>
</evidence>
<keyword evidence="5 7" id="KW-1133">Transmembrane helix</keyword>
<dbReference type="PROSITE" id="PS51202">
    <property type="entry name" value="RCK_C"/>
    <property type="match status" value="2"/>
</dbReference>
<evidence type="ECO:0000256" key="5">
    <source>
        <dbReference type="ARBA" id="ARBA00022989"/>
    </source>
</evidence>
<feature type="transmembrane region" description="Helical" evidence="7">
    <location>
        <begin position="234"/>
        <end position="256"/>
    </location>
</feature>
<keyword evidence="4" id="KW-0677">Repeat</keyword>
<feature type="transmembrane region" description="Helical" evidence="7">
    <location>
        <begin position="555"/>
        <end position="583"/>
    </location>
</feature>
<evidence type="ECO:0000313" key="11">
    <source>
        <dbReference type="EMBL" id="VFK04541.1"/>
    </source>
</evidence>
<feature type="transmembrane region" description="Helical" evidence="7">
    <location>
        <begin position="595"/>
        <end position="614"/>
    </location>
</feature>
<dbReference type="EMBL" id="CAADFI010000186">
    <property type="protein sequence ID" value="VFK00321.1"/>
    <property type="molecule type" value="Genomic_DNA"/>
</dbReference>
<dbReference type="EMBL" id="CAADFG010000180">
    <property type="protein sequence ID" value="VFK00047.1"/>
    <property type="molecule type" value="Genomic_DNA"/>
</dbReference>
<accession>A0A450VIJ7</accession>
<feature type="transmembrane region" description="Helical" evidence="7">
    <location>
        <begin position="189"/>
        <end position="214"/>
    </location>
</feature>
<dbReference type="InterPro" id="IPR004680">
    <property type="entry name" value="Cit_transptr-like_dom"/>
</dbReference>